<organism evidence="1">
    <name type="scientific">Treponema denticola H-22</name>
    <dbReference type="NCBI Taxonomy" id="999432"/>
    <lineage>
        <taxon>Bacteria</taxon>
        <taxon>Pseudomonadati</taxon>
        <taxon>Spirochaetota</taxon>
        <taxon>Spirochaetia</taxon>
        <taxon>Spirochaetales</taxon>
        <taxon>Treponemataceae</taxon>
        <taxon>Treponema</taxon>
    </lineage>
</organism>
<dbReference type="Proteomes" id="UP000011705">
    <property type="component" value="Chromosome"/>
</dbReference>
<sequence length="233" mass="26756">MIIHNVMEDLVYTEVNKLFDEAEEKKESWLTCSCMQCRVDTMCYVLNRVKPRYIKSGRGLAHFLKFEKTEKVQIMADITSLVIEGMHRVLSTKRPHDHEPIFETENTPVFNFPAITGNILNGSNFRPMEDATISLKMNGELVSQMSILWDNPYTISEKTPGAYTFCPKAIPAKNAGDKEKFIFVLKAEKEGFDPTNFSFDIELTAEDMVKSPLDSSNFYQIKNLFLCEHSEEE</sequence>
<dbReference type="GeneID" id="2741273"/>
<comment type="caution">
    <text evidence="1">The sequence shown here is derived from an EMBL/GenBank/DDBJ whole genome shotgun (WGS) entry which is preliminary data.</text>
</comment>
<protein>
    <recommendedName>
        <fullName evidence="2">Late competence development protein ComFB</fullName>
    </recommendedName>
</protein>
<name>A0A0E2E808_TREDN</name>
<evidence type="ECO:0008006" key="2">
    <source>
        <dbReference type="Google" id="ProtNLM"/>
    </source>
</evidence>
<dbReference type="EMBL" id="AGDV01000001">
    <property type="protein sequence ID" value="EMB36000.1"/>
    <property type="molecule type" value="Genomic_DNA"/>
</dbReference>
<gene>
    <name evidence="1" type="ORF">HMPREF9726_00192</name>
</gene>
<evidence type="ECO:0000313" key="1">
    <source>
        <dbReference type="EMBL" id="EMB36000.1"/>
    </source>
</evidence>
<reference evidence="1" key="1">
    <citation type="submission" date="2012-01" db="EMBL/GenBank/DDBJ databases">
        <title>The Genome Sequence of Treponema denticola H-22.</title>
        <authorList>
            <consortium name="The Broad Institute Genome Sequencing Platform"/>
            <person name="Earl A."/>
            <person name="Ward D."/>
            <person name="Feldgarden M."/>
            <person name="Gevers D."/>
            <person name="Blanton J.M."/>
            <person name="Fenno C.J."/>
            <person name="Baranova O.V."/>
            <person name="Mathney J."/>
            <person name="Dewhirst F.E."/>
            <person name="Izard J."/>
            <person name="Young S.K."/>
            <person name="Zeng Q."/>
            <person name="Gargeya S."/>
            <person name="Fitzgerald M."/>
            <person name="Haas B."/>
            <person name="Abouelleil A."/>
            <person name="Alvarado L."/>
            <person name="Arachchi H.M."/>
            <person name="Berlin A."/>
            <person name="Chapman S.B."/>
            <person name="Gearin G."/>
            <person name="Goldberg J."/>
            <person name="Griggs A."/>
            <person name="Gujja S."/>
            <person name="Hansen M."/>
            <person name="Heiman D."/>
            <person name="Howarth C."/>
            <person name="Larimer J."/>
            <person name="Lui A."/>
            <person name="MacDonald P.J.P."/>
            <person name="McCowen C."/>
            <person name="Montmayeur A."/>
            <person name="Murphy C."/>
            <person name="Neiman D."/>
            <person name="Pearson M."/>
            <person name="Priest M."/>
            <person name="Roberts A."/>
            <person name="Saif S."/>
            <person name="Shea T."/>
            <person name="Sisk P."/>
            <person name="Stolte C."/>
            <person name="Sykes S."/>
            <person name="Wortman J."/>
            <person name="Nusbaum C."/>
            <person name="Birren B."/>
        </authorList>
    </citation>
    <scope>NUCLEOTIDE SEQUENCE [LARGE SCALE GENOMIC DNA]</scope>
    <source>
        <strain evidence="1">H-22</strain>
    </source>
</reference>
<dbReference type="RefSeq" id="WP_002668791.1">
    <property type="nucleotide sequence ID" value="NZ_CM001795.1"/>
</dbReference>
<accession>A0A0E2E808</accession>
<dbReference type="Pfam" id="PF10719">
    <property type="entry name" value="ComFB"/>
    <property type="match status" value="1"/>
</dbReference>
<dbReference type="HOGENOM" id="CLU_1214343_0_0_12"/>
<proteinExistence type="predicted"/>
<dbReference type="InterPro" id="IPR019657">
    <property type="entry name" value="ComFB"/>
</dbReference>
<dbReference type="PATRIC" id="fig|999432.5.peg.198"/>
<dbReference type="AlphaFoldDB" id="A0A0E2E808"/>